<organism evidence="3 4">
    <name type="scientific">Bombilactobacillus bombi</name>
    <dbReference type="NCBI Taxonomy" id="1303590"/>
    <lineage>
        <taxon>Bacteria</taxon>
        <taxon>Bacillati</taxon>
        <taxon>Bacillota</taxon>
        <taxon>Bacilli</taxon>
        <taxon>Lactobacillales</taxon>
        <taxon>Lactobacillaceae</taxon>
        <taxon>Bombilactobacillus</taxon>
    </lineage>
</organism>
<dbReference type="AlphaFoldDB" id="A0A3R6W778"/>
<reference evidence="3 4" key="1">
    <citation type="submission" date="2018-07" db="EMBL/GenBank/DDBJ databases">
        <title>Genome sequences of six Lactobacillus spp. isolated from bumble bee guts.</title>
        <authorList>
            <person name="Motta E.V.S."/>
            <person name="Moran N.A."/>
        </authorList>
    </citation>
    <scope>NUCLEOTIDE SEQUENCE [LARGE SCALE GENOMIC DNA]</scope>
    <source>
        <strain evidence="3 4">LV-8.1</strain>
    </source>
</reference>
<gene>
    <name evidence="3" type="ORF">DS832_03225</name>
</gene>
<comment type="similarity">
    <text evidence="1">Belongs to the GppA/Ppx family.</text>
</comment>
<sequence length="298" mass="33951">MSKLALINIGSNSIRMVLYQINVKQQVKELKRYRHFVQLAKDMTATGAINQDNFTAGIQVLKNFQQIIMEQKVDRVIATATEAIRQASNQKDFIQAAKQQAQIAIIVLTGQQEAEYDAIAIKTDLHLTDFLFLDTGGGSFEMGVVQQQKLIQADSWPYGAVKLYDYLNNPQQLTIAQIKNVQQLLQQKLQKINSQNIRRLVVIGGVHRALFTIMDQPDSHWLAHDKVESWVQLLQQNSLQQNLTLERIEAQRAPFIPAGLLPLKTVMEYFNVKQVCFSKAGLRNGILQEYLEKMNEKN</sequence>
<dbReference type="SUPFAM" id="SSF53067">
    <property type="entry name" value="Actin-like ATPase domain"/>
    <property type="match status" value="2"/>
</dbReference>
<proteinExistence type="inferred from homology"/>
<evidence type="ECO:0000313" key="3">
    <source>
        <dbReference type="EMBL" id="RHW47787.1"/>
    </source>
</evidence>
<dbReference type="Gene3D" id="3.30.420.40">
    <property type="match status" value="1"/>
</dbReference>
<dbReference type="RefSeq" id="WP_118910285.1">
    <property type="nucleotide sequence ID" value="NZ_QOCS01000007.1"/>
</dbReference>
<dbReference type="InterPro" id="IPR043129">
    <property type="entry name" value="ATPase_NBD"/>
</dbReference>
<dbReference type="PANTHER" id="PTHR30005">
    <property type="entry name" value="EXOPOLYPHOSPHATASE"/>
    <property type="match status" value="1"/>
</dbReference>
<dbReference type="InterPro" id="IPR003695">
    <property type="entry name" value="Ppx_GppA_N"/>
</dbReference>
<evidence type="ECO:0000313" key="4">
    <source>
        <dbReference type="Proteomes" id="UP000284822"/>
    </source>
</evidence>
<accession>A0A3R6W778</accession>
<protein>
    <recommendedName>
        <fullName evidence="2">Ppx/GppA phosphatase N-terminal domain-containing protein</fullName>
    </recommendedName>
</protein>
<comment type="caution">
    <text evidence="3">The sequence shown here is derived from an EMBL/GenBank/DDBJ whole genome shotgun (WGS) entry which is preliminary data.</text>
</comment>
<name>A0A3R6W778_9LACO</name>
<feature type="domain" description="Ppx/GppA phosphatase N-terminal" evidence="2">
    <location>
        <begin position="26"/>
        <end position="293"/>
    </location>
</feature>
<dbReference type="Gene3D" id="3.30.420.150">
    <property type="entry name" value="Exopolyphosphatase. Domain 2"/>
    <property type="match status" value="1"/>
</dbReference>
<dbReference type="InterPro" id="IPR050273">
    <property type="entry name" value="GppA/Ppx_hydrolase"/>
</dbReference>
<dbReference type="GO" id="GO:0006357">
    <property type="term" value="P:regulation of transcription by RNA polymerase II"/>
    <property type="evidence" value="ECO:0007669"/>
    <property type="project" value="TreeGrafter"/>
</dbReference>
<evidence type="ECO:0000259" key="2">
    <source>
        <dbReference type="Pfam" id="PF02541"/>
    </source>
</evidence>
<dbReference type="Pfam" id="PF02541">
    <property type="entry name" value="Ppx-GppA"/>
    <property type="match status" value="1"/>
</dbReference>
<dbReference type="EMBL" id="QOCS01000007">
    <property type="protein sequence ID" value="RHW47787.1"/>
    <property type="molecule type" value="Genomic_DNA"/>
</dbReference>
<dbReference type="PANTHER" id="PTHR30005:SF0">
    <property type="entry name" value="RETROGRADE REGULATION PROTEIN 2"/>
    <property type="match status" value="1"/>
</dbReference>
<dbReference type="Proteomes" id="UP000284822">
    <property type="component" value="Unassembled WGS sequence"/>
</dbReference>
<evidence type="ECO:0000256" key="1">
    <source>
        <dbReference type="ARBA" id="ARBA00007125"/>
    </source>
</evidence>